<feature type="transmembrane region" description="Helical" evidence="6">
    <location>
        <begin position="22"/>
        <end position="40"/>
    </location>
</feature>
<name>A0A371F8R6_MUCPR</name>
<reference evidence="7" key="1">
    <citation type="submission" date="2018-05" db="EMBL/GenBank/DDBJ databases">
        <title>Draft genome of Mucuna pruriens seed.</title>
        <authorList>
            <person name="Nnadi N.E."/>
            <person name="Vos R."/>
            <person name="Hasami M.H."/>
            <person name="Devisetty U.K."/>
            <person name="Aguiy J.C."/>
        </authorList>
    </citation>
    <scope>NUCLEOTIDE SEQUENCE [LARGE SCALE GENOMIC DNA]</scope>
    <source>
        <strain evidence="7">JCA_2017</strain>
    </source>
</reference>
<evidence type="ECO:0000313" key="8">
    <source>
        <dbReference type="Proteomes" id="UP000257109"/>
    </source>
</evidence>
<dbReference type="Proteomes" id="UP000257109">
    <property type="component" value="Unassembled WGS sequence"/>
</dbReference>
<organism evidence="7 8">
    <name type="scientific">Mucuna pruriens</name>
    <name type="common">Velvet bean</name>
    <name type="synonym">Dolichos pruriens</name>
    <dbReference type="NCBI Taxonomy" id="157652"/>
    <lineage>
        <taxon>Eukaryota</taxon>
        <taxon>Viridiplantae</taxon>
        <taxon>Streptophyta</taxon>
        <taxon>Embryophyta</taxon>
        <taxon>Tracheophyta</taxon>
        <taxon>Spermatophyta</taxon>
        <taxon>Magnoliopsida</taxon>
        <taxon>eudicotyledons</taxon>
        <taxon>Gunneridae</taxon>
        <taxon>Pentapetalae</taxon>
        <taxon>rosids</taxon>
        <taxon>fabids</taxon>
        <taxon>Fabales</taxon>
        <taxon>Fabaceae</taxon>
        <taxon>Papilionoideae</taxon>
        <taxon>50 kb inversion clade</taxon>
        <taxon>NPAAA clade</taxon>
        <taxon>indigoferoid/millettioid clade</taxon>
        <taxon>Phaseoleae</taxon>
        <taxon>Mucuna</taxon>
    </lineage>
</organism>
<sequence length="213" mass="24359">MAWRITFSLIHLLGNVVVMSQAAWQVFIVLIPIMVACIWYQINNSIIILFCISTRIGKIVGICQAPVIHFSETIFGSTTIRCFEQESRFNDKHMRLIGRYSQPRLYSASAMEWLNYRLDILSTITVSFCLVLFISFPNSITAPVIITPYVMTLGIKLHPFPTSIFNVENEIISVKRILQYTSIPSEAPLVIKDNQVTNHIILGHHLEMFISRI</sequence>
<keyword evidence="8" id="KW-1185">Reference proteome</keyword>
<evidence type="ECO:0000256" key="6">
    <source>
        <dbReference type="SAM" id="Phobius"/>
    </source>
</evidence>
<dbReference type="SUPFAM" id="SSF90123">
    <property type="entry name" value="ABC transporter transmembrane region"/>
    <property type="match status" value="1"/>
</dbReference>
<dbReference type="AlphaFoldDB" id="A0A371F8R6"/>
<feature type="non-terminal residue" evidence="7">
    <location>
        <position position="1"/>
    </location>
</feature>
<protein>
    <submittedName>
        <fullName evidence="7">ABC transporter C family member 3</fullName>
    </submittedName>
</protein>
<evidence type="ECO:0000256" key="1">
    <source>
        <dbReference type="ARBA" id="ARBA00022692"/>
    </source>
</evidence>
<keyword evidence="2" id="KW-0547">Nucleotide-binding</keyword>
<dbReference type="InterPro" id="IPR050173">
    <property type="entry name" value="ABC_transporter_C-like"/>
</dbReference>
<evidence type="ECO:0000256" key="4">
    <source>
        <dbReference type="ARBA" id="ARBA00022989"/>
    </source>
</evidence>
<dbReference type="GO" id="GO:0016020">
    <property type="term" value="C:membrane"/>
    <property type="evidence" value="ECO:0007669"/>
    <property type="project" value="InterPro"/>
</dbReference>
<evidence type="ECO:0000256" key="5">
    <source>
        <dbReference type="ARBA" id="ARBA00023136"/>
    </source>
</evidence>
<dbReference type="Gene3D" id="1.20.1560.10">
    <property type="entry name" value="ABC transporter type 1, transmembrane domain"/>
    <property type="match status" value="1"/>
</dbReference>
<keyword evidence="3" id="KW-0067">ATP-binding</keyword>
<keyword evidence="1 6" id="KW-0812">Transmembrane</keyword>
<accession>A0A371F8R6</accession>
<gene>
    <name evidence="7" type="primary">ABCC3</name>
    <name evidence="7" type="ORF">CR513_45542</name>
</gene>
<dbReference type="PANTHER" id="PTHR24223:SF348">
    <property type="entry name" value="ABC-TYPE XENOBIOTIC TRANSPORTER"/>
    <property type="match status" value="1"/>
</dbReference>
<dbReference type="OrthoDB" id="6500128at2759"/>
<dbReference type="InterPro" id="IPR036640">
    <property type="entry name" value="ABC1_TM_sf"/>
</dbReference>
<evidence type="ECO:0000256" key="3">
    <source>
        <dbReference type="ARBA" id="ARBA00022840"/>
    </source>
</evidence>
<proteinExistence type="predicted"/>
<dbReference type="GO" id="GO:0005524">
    <property type="term" value="F:ATP binding"/>
    <property type="evidence" value="ECO:0007669"/>
    <property type="project" value="UniProtKB-KW"/>
</dbReference>
<comment type="caution">
    <text evidence="7">The sequence shown here is derived from an EMBL/GenBank/DDBJ whole genome shotgun (WGS) entry which is preliminary data.</text>
</comment>
<keyword evidence="5 6" id="KW-0472">Membrane</keyword>
<feature type="transmembrane region" description="Helical" evidence="6">
    <location>
        <begin position="114"/>
        <end position="136"/>
    </location>
</feature>
<evidence type="ECO:0000313" key="7">
    <source>
        <dbReference type="EMBL" id="RDX74680.1"/>
    </source>
</evidence>
<dbReference type="PANTHER" id="PTHR24223">
    <property type="entry name" value="ATP-BINDING CASSETTE SUB-FAMILY C"/>
    <property type="match status" value="1"/>
</dbReference>
<dbReference type="EMBL" id="QJKJ01010096">
    <property type="protein sequence ID" value="RDX74680.1"/>
    <property type="molecule type" value="Genomic_DNA"/>
</dbReference>
<evidence type="ECO:0000256" key="2">
    <source>
        <dbReference type="ARBA" id="ARBA00022741"/>
    </source>
</evidence>
<keyword evidence="4 6" id="KW-1133">Transmembrane helix</keyword>
<dbReference type="GO" id="GO:0042626">
    <property type="term" value="F:ATPase-coupled transmembrane transporter activity"/>
    <property type="evidence" value="ECO:0007669"/>
    <property type="project" value="TreeGrafter"/>
</dbReference>